<keyword evidence="6" id="KW-1185">Reference proteome</keyword>
<feature type="region of interest" description="Disordered" evidence="1">
    <location>
        <begin position="292"/>
        <end position="313"/>
    </location>
</feature>
<feature type="compositionally biased region" description="Basic and acidic residues" evidence="1">
    <location>
        <begin position="260"/>
        <end position="271"/>
    </location>
</feature>
<reference evidence="5" key="2">
    <citation type="submission" date="2025-08" db="UniProtKB">
        <authorList>
            <consortium name="Ensembl"/>
        </authorList>
    </citation>
    <scope>IDENTIFICATION</scope>
</reference>
<feature type="compositionally biased region" description="Basic and acidic residues" evidence="1">
    <location>
        <begin position="292"/>
        <end position="305"/>
    </location>
</feature>
<dbReference type="SMART" id="SM00516">
    <property type="entry name" value="SEC14"/>
    <property type="match status" value="1"/>
</dbReference>
<name>A0A668AVM5_9TELE</name>
<feature type="region of interest" description="Disordered" evidence="1">
    <location>
        <begin position="248"/>
        <end position="273"/>
    </location>
</feature>
<accession>A0A668AVM5</accession>
<dbReference type="InterPro" id="IPR053012">
    <property type="entry name" value="ER-organelle_contact"/>
</dbReference>
<proteinExistence type="predicted"/>
<dbReference type="PROSITE" id="PS50202">
    <property type="entry name" value="MSP"/>
    <property type="match status" value="1"/>
</dbReference>
<gene>
    <name evidence="5" type="primary">MOSPD2</name>
    <name evidence="5" type="synonym">mospd2</name>
</gene>
<dbReference type="Pfam" id="PF00635">
    <property type="entry name" value="Motile_Sperm"/>
    <property type="match status" value="1"/>
</dbReference>
<dbReference type="InterPro" id="IPR013783">
    <property type="entry name" value="Ig-like_fold"/>
</dbReference>
<keyword evidence="2" id="KW-0472">Membrane</keyword>
<dbReference type="InterPro" id="IPR008962">
    <property type="entry name" value="PapD-like_sf"/>
</dbReference>
<dbReference type="GO" id="GO:0140284">
    <property type="term" value="C:endoplasmic reticulum-endosome membrane contact site"/>
    <property type="evidence" value="ECO:0007669"/>
    <property type="project" value="TreeGrafter"/>
</dbReference>
<evidence type="ECO:0000259" key="4">
    <source>
        <dbReference type="PROSITE" id="PS50202"/>
    </source>
</evidence>
<dbReference type="PANTHER" id="PTHR46384:SF1">
    <property type="entry name" value="MOTILE SPERM DOMAIN-CONTAINING PROTEIN 2"/>
    <property type="match status" value="1"/>
</dbReference>
<dbReference type="Ensembl" id="ENSMMDT00005054826.1">
    <property type="protein sequence ID" value="ENSMMDP00005053784.1"/>
    <property type="gene ID" value="ENSMMDG00005024100.1"/>
</dbReference>
<feature type="transmembrane region" description="Helical" evidence="2">
    <location>
        <begin position="469"/>
        <end position="489"/>
    </location>
</feature>
<organism evidence="5 6">
    <name type="scientific">Myripristis murdjan</name>
    <name type="common">pinecone soldierfish</name>
    <dbReference type="NCBI Taxonomy" id="586833"/>
    <lineage>
        <taxon>Eukaryota</taxon>
        <taxon>Metazoa</taxon>
        <taxon>Chordata</taxon>
        <taxon>Craniata</taxon>
        <taxon>Vertebrata</taxon>
        <taxon>Euteleostomi</taxon>
        <taxon>Actinopterygii</taxon>
        <taxon>Neopterygii</taxon>
        <taxon>Teleostei</taxon>
        <taxon>Neoteleostei</taxon>
        <taxon>Acanthomorphata</taxon>
        <taxon>Holocentriformes</taxon>
        <taxon>Holocentridae</taxon>
        <taxon>Myripristis</taxon>
    </lineage>
</organism>
<dbReference type="InterPro" id="IPR036273">
    <property type="entry name" value="CRAL/TRIO_N_dom_sf"/>
</dbReference>
<keyword evidence="2" id="KW-1133">Transmembrane helix</keyword>
<dbReference type="PANTHER" id="PTHR46384">
    <property type="entry name" value="MOTILE SPERM DOMAIN-CONTAINING PROTEIN 2"/>
    <property type="match status" value="1"/>
</dbReference>
<reference evidence="5" key="3">
    <citation type="submission" date="2025-09" db="UniProtKB">
        <authorList>
            <consortium name="Ensembl"/>
        </authorList>
    </citation>
    <scope>IDENTIFICATION</scope>
</reference>
<reference evidence="5" key="1">
    <citation type="submission" date="2019-06" db="EMBL/GenBank/DDBJ databases">
        <authorList>
            <consortium name="Wellcome Sanger Institute Data Sharing"/>
        </authorList>
    </citation>
    <scope>NUCLEOTIDE SEQUENCE [LARGE SCALE GENOMIC DNA]</scope>
</reference>
<dbReference type="PROSITE" id="PS50191">
    <property type="entry name" value="CRAL_TRIO"/>
    <property type="match status" value="1"/>
</dbReference>
<dbReference type="SUPFAM" id="SSF46938">
    <property type="entry name" value="CRAL/TRIO N-terminal domain"/>
    <property type="match status" value="1"/>
</dbReference>
<dbReference type="SUPFAM" id="SSF52087">
    <property type="entry name" value="CRAL/TRIO domain"/>
    <property type="match status" value="1"/>
</dbReference>
<dbReference type="AlphaFoldDB" id="A0A668AVM5"/>
<dbReference type="Gene3D" id="3.40.525.10">
    <property type="entry name" value="CRAL-TRIO lipid binding domain"/>
    <property type="match status" value="1"/>
</dbReference>
<evidence type="ECO:0000256" key="2">
    <source>
        <dbReference type="SAM" id="Phobius"/>
    </source>
</evidence>
<feature type="domain" description="CRAL-TRIO" evidence="3">
    <location>
        <begin position="90"/>
        <end position="232"/>
    </location>
</feature>
<dbReference type="Pfam" id="PF00650">
    <property type="entry name" value="CRAL_TRIO"/>
    <property type="match status" value="1"/>
</dbReference>
<evidence type="ECO:0000313" key="6">
    <source>
        <dbReference type="Proteomes" id="UP000472263"/>
    </source>
</evidence>
<evidence type="ECO:0000313" key="5">
    <source>
        <dbReference type="Ensembl" id="ENSMMDP00005053784.1"/>
    </source>
</evidence>
<feature type="domain" description="MSP" evidence="4">
    <location>
        <begin position="321"/>
        <end position="435"/>
    </location>
</feature>
<evidence type="ECO:0000259" key="3">
    <source>
        <dbReference type="PROSITE" id="PS50191"/>
    </source>
</evidence>
<keyword evidence="2" id="KW-0812">Transmembrane</keyword>
<dbReference type="SUPFAM" id="SSF49354">
    <property type="entry name" value="PapD-like"/>
    <property type="match status" value="1"/>
</dbReference>
<sequence>MAEVDQHESDQVSTKFESENSSDKYDSRDVERLQKDDAWVEGYLTWRIYVVDDTLKMIDESFQWRKDLGVNDLTESSIPKWMFETGAVFLHGYDKEGNKLFWFKVKLHIKDAKTILDKKKYVAFWLERYAKREPGMPLTVVFDMAESGLSNIDMDFVKYIINCFKVYYPKFLSKMIIVDMPWIMNAAWKIVKTWLGPEAISKLKFASKSEIQTFIGPEYLPPHMGGMDPFKYSYPPLPDDDFQTPICDNGPIVSEDETESKEGELESKDTLESSFNSEVAVKPKKVNFLEDSLRAEDNDKGDTSNKTKGARKPLTTFRGPLLHVSPAEELSFGSKETEKKCLIILNNVTKNQVAFKVRTTAPEKYRVKPSSSCCEPGASVDIVVSLHGGYQASPQDRFLVMAAEMENAGAQELAQFWKEVSRAKVMEHRYNAAVCKMTSRDLCQQLMRVTACNARLEQKLDKCLWVQKVLIGLVLILMVLNLLCLYLLGTAQRPS</sequence>
<dbReference type="InterPro" id="IPR001251">
    <property type="entry name" value="CRAL-TRIO_dom"/>
</dbReference>
<dbReference type="GO" id="GO:0012505">
    <property type="term" value="C:endomembrane system"/>
    <property type="evidence" value="ECO:0007669"/>
    <property type="project" value="TreeGrafter"/>
</dbReference>
<feature type="region of interest" description="Disordered" evidence="1">
    <location>
        <begin position="1"/>
        <end position="29"/>
    </location>
</feature>
<dbReference type="GeneTree" id="ENSGT00390000016713"/>
<dbReference type="Proteomes" id="UP000472263">
    <property type="component" value="Chromosome 21"/>
</dbReference>
<evidence type="ECO:0000256" key="1">
    <source>
        <dbReference type="SAM" id="MobiDB-lite"/>
    </source>
</evidence>
<dbReference type="InterPro" id="IPR000535">
    <property type="entry name" value="MSP_dom"/>
</dbReference>
<dbReference type="InterPro" id="IPR036865">
    <property type="entry name" value="CRAL-TRIO_dom_sf"/>
</dbReference>
<dbReference type="CDD" id="cd00170">
    <property type="entry name" value="SEC14"/>
    <property type="match status" value="1"/>
</dbReference>
<dbReference type="Gene3D" id="2.60.40.10">
    <property type="entry name" value="Immunoglobulins"/>
    <property type="match status" value="1"/>
</dbReference>
<protein>
    <submittedName>
        <fullName evidence="5">Motile sperm domain containing 2</fullName>
    </submittedName>
</protein>